<sequence>MALYLFALLIGLVAGLRAMTAPAAVAWAARLGWLPLPGWPLAWLGGLVPVLILTALAALELVGDQLPQTPSRKVPPQFATRVATGAFSGGALMMPSGHWLRGAAIGALGAVIGTLGGAEVRARLAARFGHDRPAALIEDAIAIGGALAIVALAR</sequence>
<evidence type="ECO:0000313" key="4">
    <source>
        <dbReference type="Proteomes" id="UP000249393"/>
    </source>
</evidence>
<feature type="domain" description="DUF4126" evidence="2">
    <location>
        <begin position="6"/>
        <end position="150"/>
    </location>
</feature>
<evidence type="ECO:0000313" key="3">
    <source>
        <dbReference type="EMBL" id="PZR33610.1"/>
    </source>
</evidence>
<protein>
    <submittedName>
        <fullName evidence="3">DUF4126 domain-containing protein</fullName>
    </submittedName>
</protein>
<reference evidence="3 4" key="1">
    <citation type="submission" date="2017-08" db="EMBL/GenBank/DDBJ databases">
        <title>Infants hospitalized years apart are colonized by the same room-sourced microbial strains.</title>
        <authorList>
            <person name="Brooks B."/>
            <person name="Olm M.R."/>
            <person name="Firek B.A."/>
            <person name="Baker R."/>
            <person name="Thomas B.C."/>
            <person name="Morowitz M.J."/>
            <person name="Banfield J.F."/>
        </authorList>
    </citation>
    <scope>NUCLEOTIDE SEQUENCE [LARGE SCALE GENOMIC DNA]</scope>
    <source>
        <strain evidence="3">S2_003_000_R2_4</strain>
    </source>
</reference>
<dbReference type="EMBL" id="QFQZ01000039">
    <property type="protein sequence ID" value="PZR33610.1"/>
    <property type="molecule type" value="Genomic_DNA"/>
</dbReference>
<dbReference type="AlphaFoldDB" id="A0A2W5V177"/>
<dbReference type="Proteomes" id="UP000249393">
    <property type="component" value="Unassembled WGS sequence"/>
</dbReference>
<organism evidence="3 4">
    <name type="scientific">Caulobacter segnis</name>
    <dbReference type="NCBI Taxonomy" id="88688"/>
    <lineage>
        <taxon>Bacteria</taxon>
        <taxon>Pseudomonadati</taxon>
        <taxon>Pseudomonadota</taxon>
        <taxon>Alphaproteobacteria</taxon>
        <taxon>Caulobacterales</taxon>
        <taxon>Caulobacteraceae</taxon>
        <taxon>Caulobacter</taxon>
    </lineage>
</organism>
<feature type="transmembrane region" description="Helical" evidence="1">
    <location>
        <begin position="103"/>
        <end position="122"/>
    </location>
</feature>
<dbReference type="RefSeq" id="WP_304278617.1">
    <property type="nucleotide sequence ID" value="NZ_QFQZ01000039.1"/>
</dbReference>
<feature type="transmembrane region" description="Helical" evidence="1">
    <location>
        <begin position="134"/>
        <end position="153"/>
    </location>
</feature>
<evidence type="ECO:0000256" key="1">
    <source>
        <dbReference type="SAM" id="Phobius"/>
    </source>
</evidence>
<accession>A0A2W5V177</accession>
<gene>
    <name evidence="3" type="ORF">DI526_13075</name>
</gene>
<dbReference type="Pfam" id="PF13548">
    <property type="entry name" value="DUF4126"/>
    <property type="match status" value="1"/>
</dbReference>
<comment type="caution">
    <text evidence="3">The sequence shown here is derived from an EMBL/GenBank/DDBJ whole genome shotgun (WGS) entry which is preliminary data.</text>
</comment>
<keyword evidence="1" id="KW-1133">Transmembrane helix</keyword>
<evidence type="ECO:0000259" key="2">
    <source>
        <dbReference type="Pfam" id="PF13548"/>
    </source>
</evidence>
<proteinExistence type="predicted"/>
<keyword evidence="1" id="KW-0812">Transmembrane</keyword>
<name>A0A2W5V177_9CAUL</name>
<feature type="transmembrane region" description="Helical" evidence="1">
    <location>
        <begin position="38"/>
        <end position="58"/>
    </location>
</feature>
<dbReference type="InterPro" id="IPR025196">
    <property type="entry name" value="DUF4126"/>
</dbReference>
<keyword evidence="1" id="KW-0472">Membrane</keyword>